<feature type="binding site" evidence="7">
    <location>
        <position position="19"/>
    </location>
    <ligand>
        <name>5-amino-6-(D-ribitylamino)uracil</name>
        <dbReference type="ChEBI" id="CHEBI:15934"/>
    </ligand>
</feature>
<keyword evidence="4 7" id="KW-0686">Riboflavin biosynthesis</keyword>
<dbReference type="SUPFAM" id="SSF52121">
    <property type="entry name" value="Lumazine synthase"/>
    <property type="match status" value="1"/>
</dbReference>
<feature type="binding site" evidence="7">
    <location>
        <position position="107"/>
    </location>
    <ligand>
        <name>5-amino-6-(D-ribitylamino)uracil</name>
        <dbReference type="ChEBI" id="CHEBI:15934"/>
    </ligand>
</feature>
<dbReference type="EC" id="2.5.1.78" evidence="3 7"/>
<dbReference type="Pfam" id="PF00885">
    <property type="entry name" value="DMRL_synthase"/>
    <property type="match status" value="1"/>
</dbReference>
<dbReference type="UniPathway" id="UPA00275">
    <property type="reaction ID" value="UER00404"/>
</dbReference>
<dbReference type="PANTHER" id="PTHR21058">
    <property type="entry name" value="6,7-DIMETHYL-8-RIBITYLLUMAZINE SYNTHASE DMRL SYNTHASE LUMAZINE SYNTHASE"/>
    <property type="match status" value="1"/>
</dbReference>
<comment type="pathway">
    <text evidence="1 7">Cofactor biosynthesis; riboflavin biosynthesis; riboflavin from 2-hydroxy-3-oxobutyl phosphate and 5-amino-6-(D-ribitylamino)uracil: step 1/2.</text>
</comment>
<evidence type="ECO:0000256" key="2">
    <source>
        <dbReference type="ARBA" id="ARBA00007424"/>
    </source>
</evidence>
<dbReference type="HAMAP" id="MF_00178">
    <property type="entry name" value="Lumazine_synth"/>
    <property type="match status" value="1"/>
</dbReference>
<dbReference type="NCBIfam" id="TIGR00114">
    <property type="entry name" value="lumazine-synth"/>
    <property type="match status" value="1"/>
</dbReference>
<evidence type="ECO:0000313" key="8">
    <source>
        <dbReference type="EMBL" id="CAA9412190.1"/>
    </source>
</evidence>
<dbReference type="GO" id="GO:0005829">
    <property type="term" value="C:cytosol"/>
    <property type="evidence" value="ECO:0007669"/>
    <property type="project" value="TreeGrafter"/>
</dbReference>
<accession>A0A6J4PJQ1</accession>
<comment type="catalytic activity">
    <reaction evidence="6 7">
        <text>(2S)-2-hydroxy-3-oxobutyl phosphate + 5-amino-6-(D-ribitylamino)uracil = 6,7-dimethyl-8-(1-D-ribityl)lumazine + phosphate + 2 H2O + H(+)</text>
        <dbReference type="Rhea" id="RHEA:26152"/>
        <dbReference type="ChEBI" id="CHEBI:15377"/>
        <dbReference type="ChEBI" id="CHEBI:15378"/>
        <dbReference type="ChEBI" id="CHEBI:15934"/>
        <dbReference type="ChEBI" id="CHEBI:43474"/>
        <dbReference type="ChEBI" id="CHEBI:58201"/>
        <dbReference type="ChEBI" id="CHEBI:58830"/>
        <dbReference type="EC" id="2.5.1.78"/>
    </reaction>
</comment>
<dbReference type="AlphaFoldDB" id="A0A6J4PJQ1"/>
<dbReference type="InterPro" id="IPR034964">
    <property type="entry name" value="LS"/>
</dbReference>
<protein>
    <recommendedName>
        <fullName evidence="3 7">6,7-dimethyl-8-ribityllumazine synthase</fullName>
        <shortName evidence="7">DMRL synthase</shortName>
        <shortName evidence="7">LS</shortName>
        <shortName evidence="7">Lumazine synthase</shortName>
        <ecNumber evidence="3 7">2.5.1.78</ecNumber>
    </recommendedName>
</protein>
<comment type="similarity">
    <text evidence="2 7">Belongs to the DMRL synthase family.</text>
</comment>
<sequence length="153" mass="16979">MNQNPSVSPVRIAYVSASWHRDIVDRARDAAIDCLRPEGAQVETFDVPGAFEIPLHAKLLARTGRYDAIIACALVVNGGIYRHEFVAAAVIDGLMRVQLDTDVPVFSAVLTPRDFHEHDEHRQFFADHFVKKGREVAQACLATLQGLRQLSMA</sequence>
<dbReference type="PANTHER" id="PTHR21058:SF0">
    <property type="entry name" value="6,7-DIMETHYL-8-RIBITYLLUMAZINE SYNTHASE"/>
    <property type="match status" value="1"/>
</dbReference>
<comment type="function">
    <text evidence="7">Catalyzes the formation of 6,7-dimethyl-8-ribityllumazine by condensation of 5-amino-6-(D-ribitylamino)uracil with 3,4-dihydroxy-2-butanone 4-phosphate. This is the penultimate step in the biosynthesis of riboflavin.</text>
</comment>
<dbReference type="EMBL" id="CADCUX010000321">
    <property type="protein sequence ID" value="CAA9412190.1"/>
    <property type="molecule type" value="Genomic_DNA"/>
</dbReference>
<evidence type="ECO:0000256" key="6">
    <source>
        <dbReference type="ARBA" id="ARBA00048785"/>
    </source>
</evidence>
<dbReference type="InterPro" id="IPR002180">
    <property type="entry name" value="LS/RS"/>
</dbReference>
<dbReference type="GO" id="GO:0000906">
    <property type="term" value="F:6,7-dimethyl-8-ribityllumazine synthase activity"/>
    <property type="evidence" value="ECO:0007669"/>
    <property type="project" value="UniProtKB-UniRule"/>
</dbReference>
<evidence type="ECO:0000256" key="1">
    <source>
        <dbReference type="ARBA" id="ARBA00004917"/>
    </source>
</evidence>
<keyword evidence="5 7" id="KW-0808">Transferase</keyword>
<gene>
    <name evidence="7" type="primary">ribH</name>
    <name evidence="8" type="ORF">AVDCRST_MAG51-1475</name>
</gene>
<comment type="caution">
    <text evidence="7">Lacks conserved residue(s) required for the propagation of feature annotation.</text>
</comment>
<dbReference type="InterPro" id="IPR036467">
    <property type="entry name" value="LS/RS_sf"/>
</dbReference>
<name>A0A6J4PJQ1_9BURK</name>
<evidence type="ECO:0000256" key="3">
    <source>
        <dbReference type="ARBA" id="ARBA00012664"/>
    </source>
</evidence>
<evidence type="ECO:0000256" key="7">
    <source>
        <dbReference type="HAMAP-Rule" id="MF_00178"/>
    </source>
</evidence>
<feature type="binding site" evidence="7">
    <location>
        <begin position="74"/>
        <end position="76"/>
    </location>
    <ligand>
        <name>5-amino-6-(D-ribitylamino)uracil</name>
        <dbReference type="ChEBI" id="CHEBI:15934"/>
    </ligand>
</feature>
<evidence type="ECO:0000256" key="4">
    <source>
        <dbReference type="ARBA" id="ARBA00022619"/>
    </source>
</evidence>
<dbReference type="GO" id="GO:0009349">
    <property type="term" value="C:riboflavin synthase complex"/>
    <property type="evidence" value="ECO:0007669"/>
    <property type="project" value="UniProtKB-UniRule"/>
</dbReference>
<proteinExistence type="inferred from homology"/>
<dbReference type="Gene3D" id="3.40.50.960">
    <property type="entry name" value="Lumazine/riboflavin synthase"/>
    <property type="match status" value="1"/>
</dbReference>
<organism evidence="8">
    <name type="scientific">uncultured Ramlibacter sp</name>
    <dbReference type="NCBI Taxonomy" id="260755"/>
    <lineage>
        <taxon>Bacteria</taxon>
        <taxon>Pseudomonadati</taxon>
        <taxon>Pseudomonadota</taxon>
        <taxon>Betaproteobacteria</taxon>
        <taxon>Burkholderiales</taxon>
        <taxon>Comamonadaceae</taxon>
        <taxon>Ramlibacter</taxon>
        <taxon>environmental samples</taxon>
    </lineage>
</organism>
<reference evidence="8" key="1">
    <citation type="submission" date="2020-02" db="EMBL/GenBank/DDBJ databases">
        <authorList>
            <person name="Meier V. D."/>
        </authorList>
    </citation>
    <scope>NUCLEOTIDE SEQUENCE</scope>
    <source>
        <strain evidence="8">AVDCRST_MAG51</strain>
    </source>
</reference>
<dbReference type="GO" id="GO:0009231">
    <property type="term" value="P:riboflavin biosynthetic process"/>
    <property type="evidence" value="ECO:0007669"/>
    <property type="project" value="UniProtKB-UniRule"/>
</dbReference>
<feature type="binding site" evidence="7">
    <location>
        <begin position="50"/>
        <end position="52"/>
    </location>
    <ligand>
        <name>5-amino-6-(D-ribitylamino)uracil</name>
        <dbReference type="ChEBI" id="CHEBI:15934"/>
    </ligand>
</feature>
<dbReference type="NCBIfam" id="NF009084">
    <property type="entry name" value="PRK12419.1"/>
    <property type="match status" value="1"/>
</dbReference>
<feature type="active site" description="Proton donor" evidence="7">
    <location>
        <position position="82"/>
    </location>
</feature>
<feature type="binding site" evidence="7">
    <location>
        <position position="121"/>
    </location>
    <ligand>
        <name>(2S)-2-hydroxy-3-oxobutyl phosphate</name>
        <dbReference type="ChEBI" id="CHEBI:58830"/>
    </ligand>
</feature>
<evidence type="ECO:0000256" key="5">
    <source>
        <dbReference type="ARBA" id="ARBA00022679"/>
    </source>
</evidence>